<protein>
    <recommendedName>
        <fullName evidence="3">AMIN domain-containing protein</fullName>
    </recommendedName>
</protein>
<keyword evidence="1" id="KW-0732">Signal</keyword>
<dbReference type="OrthoDB" id="129352at2"/>
<dbReference type="KEGG" id="sus:Acid_6974"/>
<evidence type="ECO:0000313" key="2">
    <source>
        <dbReference type="EMBL" id="ABJ87887.1"/>
    </source>
</evidence>
<dbReference type="HOGENOM" id="CLU_1712083_0_0_0"/>
<feature type="signal peptide" evidence="1">
    <location>
        <begin position="1"/>
        <end position="20"/>
    </location>
</feature>
<accession>Q01R33</accession>
<dbReference type="EMBL" id="CP000473">
    <property type="protein sequence ID" value="ABJ87887.1"/>
    <property type="molecule type" value="Genomic_DNA"/>
</dbReference>
<proteinExistence type="predicted"/>
<gene>
    <name evidence="2" type="ordered locus">Acid_6974</name>
</gene>
<dbReference type="STRING" id="234267.Acid_6974"/>
<name>Q01R33_SOLUE</name>
<feature type="chain" id="PRO_5004162987" description="AMIN domain-containing protein" evidence="1">
    <location>
        <begin position="21"/>
        <end position="153"/>
    </location>
</feature>
<dbReference type="eggNOG" id="ENOG50348N1">
    <property type="taxonomic scope" value="Bacteria"/>
</dbReference>
<dbReference type="AlphaFoldDB" id="Q01R33"/>
<organism evidence="2">
    <name type="scientific">Solibacter usitatus (strain Ellin6076)</name>
    <dbReference type="NCBI Taxonomy" id="234267"/>
    <lineage>
        <taxon>Bacteria</taxon>
        <taxon>Pseudomonadati</taxon>
        <taxon>Acidobacteriota</taxon>
        <taxon>Terriglobia</taxon>
        <taxon>Bryobacterales</taxon>
        <taxon>Solibacteraceae</taxon>
        <taxon>Candidatus Solibacter</taxon>
    </lineage>
</organism>
<evidence type="ECO:0008006" key="3">
    <source>
        <dbReference type="Google" id="ProtNLM"/>
    </source>
</evidence>
<evidence type="ECO:0000256" key="1">
    <source>
        <dbReference type="SAM" id="SignalP"/>
    </source>
</evidence>
<dbReference type="InParanoid" id="Q01R33"/>
<sequence precursor="true">MVARSIFAIGCLVLALSLTATEPGVKVQVAGGTVPSIATKAFLRLDLTRADSLIFHFGKNDLGVAYNKINTVEYGQNVSRRYAAAVLISPVLLLSKTRKHFVTIGYLDEEGKQQALVIRVEKGDIRSVLASLEARTGRRIEYQDGEARKAGKG</sequence>
<reference evidence="2" key="1">
    <citation type="submission" date="2006-10" db="EMBL/GenBank/DDBJ databases">
        <title>Complete sequence of Solibacter usitatus Ellin6076.</title>
        <authorList>
            <consortium name="US DOE Joint Genome Institute"/>
            <person name="Copeland A."/>
            <person name="Lucas S."/>
            <person name="Lapidus A."/>
            <person name="Barry K."/>
            <person name="Detter J.C."/>
            <person name="Glavina del Rio T."/>
            <person name="Hammon N."/>
            <person name="Israni S."/>
            <person name="Dalin E."/>
            <person name="Tice H."/>
            <person name="Pitluck S."/>
            <person name="Thompson L.S."/>
            <person name="Brettin T."/>
            <person name="Bruce D."/>
            <person name="Han C."/>
            <person name="Tapia R."/>
            <person name="Gilna P."/>
            <person name="Schmutz J."/>
            <person name="Larimer F."/>
            <person name="Land M."/>
            <person name="Hauser L."/>
            <person name="Kyrpides N."/>
            <person name="Mikhailova N."/>
            <person name="Janssen P.H."/>
            <person name="Kuske C.R."/>
            <person name="Richardson P."/>
        </authorList>
    </citation>
    <scope>NUCLEOTIDE SEQUENCE</scope>
    <source>
        <strain evidence="2">Ellin6076</strain>
    </source>
</reference>